<proteinExistence type="predicted"/>
<evidence type="ECO:0000313" key="2">
    <source>
        <dbReference type="Proteomes" id="UP000198977"/>
    </source>
</evidence>
<accession>A0A1I2F3G2</accession>
<reference evidence="1 2" key="1">
    <citation type="submission" date="2016-10" db="EMBL/GenBank/DDBJ databases">
        <authorList>
            <person name="de Groot N.N."/>
        </authorList>
    </citation>
    <scope>NUCLEOTIDE SEQUENCE [LARGE SCALE GENOMIC DNA]</scope>
    <source>
        <strain evidence="1 2">DSM 11443</strain>
    </source>
</reference>
<protein>
    <submittedName>
        <fullName evidence="1">Uncharacterized protein</fullName>
    </submittedName>
</protein>
<keyword evidence="2" id="KW-1185">Reference proteome</keyword>
<sequence>MLVAAVAPSTKVVPDLFPLSHQRKEVGHSSRNKKSGACPSPLRFAFGV</sequence>
<organism evidence="1 2">
    <name type="scientific">Sulfitobacter brevis</name>
    <dbReference type="NCBI Taxonomy" id="74348"/>
    <lineage>
        <taxon>Bacteria</taxon>
        <taxon>Pseudomonadati</taxon>
        <taxon>Pseudomonadota</taxon>
        <taxon>Alphaproteobacteria</taxon>
        <taxon>Rhodobacterales</taxon>
        <taxon>Roseobacteraceae</taxon>
        <taxon>Sulfitobacter</taxon>
    </lineage>
</organism>
<dbReference type="Proteomes" id="UP000198977">
    <property type="component" value="Unassembled WGS sequence"/>
</dbReference>
<dbReference type="EMBL" id="FOMW01000014">
    <property type="protein sequence ID" value="SFE99166.1"/>
    <property type="molecule type" value="Genomic_DNA"/>
</dbReference>
<evidence type="ECO:0000313" key="1">
    <source>
        <dbReference type="EMBL" id="SFE99166.1"/>
    </source>
</evidence>
<gene>
    <name evidence="1" type="ORF">SAMN04488523_11446</name>
</gene>
<dbReference type="AlphaFoldDB" id="A0A1I2F3G2"/>
<name>A0A1I2F3G2_9RHOB</name>